<name>A0A1D7W0K5_BREAU</name>
<evidence type="ECO:0000256" key="3">
    <source>
        <dbReference type="ARBA" id="ARBA00023163"/>
    </source>
</evidence>
<dbReference type="Gene3D" id="1.10.10.60">
    <property type="entry name" value="Homeodomain-like"/>
    <property type="match status" value="1"/>
</dbReference>
<dbReference type="InterPro" id="IPR001647">
    <property type="entry name" value="HTH_TetR"/>
</dbReference>
<reference evidence="5" key="1">
    <citation type="submission" date="2016-09" db="EMBL/GenBank/DDBJ databases">
        <title>Complete Genome Sequence of Brevibacterium linens SMQ-1335.</title>
        <authorList>
            <person name="de Melo A.G."/>
            <person name="Labrie S.J."/>
            <person name="Dumaresq J."/>
            <person name="Roberts R.J."/>
            <person name="Tremblay D.M."/>
            <person name="Moineau S."/>
        </authorList>
    </citation>
    <scope>NUCLEOTIDE SEQUENCE [LARGE SCALE GENOMIC DNA]</scope>
    <source>
        <strain evidence="5">SMQ-1335</strain>
    </source>
</reference>
<organism evidence="4 5">
    <name type="scientific">Brevibacterium aurantiacum</name>
    <dbReference type="NCBI Taxonomy" id="273384"/>
    <lineage>
        <taxon>Bacteria</taxon>
        <taxon>Bacillati</taxon>
        <taxon>Actinomycetota</taxon>
        <taxon>Actinomycetes</taxon>
        <taxon>Micrococcales</taxon>
        <taxon>Brevibacteriaceae</taxon>
        <taxon>Brevibacterium</taxon>
    </lineage>
</organism>
<evidence type="ECO:0000313" key="5">
    <source>
        <dbReference type="Proteomes" id="UP000094793"/>
    </source>
</evidence>
<dbReference type="Pfam" id="PF00440">
    <property type="entry name" value="TetR_N"/>
    <property type="match status" value="1"/>
</dbReference>
<accession>A0A1D7W0K5</accession>
<keyword evidence="2" id="KW-0238">DNA-binding</keyword>
<keyword evidence="1" id="KW-0805">Transcription regulation</keyword>
<keyword evidence="3" id="KW-0804">Transcription</keyword>
<dbReference type="Proteomes" id="UP000094793">
    <property type="component" value="Chromosome"/>
</dbReference>
<evidence type="ECO:0000256" key="1">
    <source>
        <dbReference type="ARBA" id="ARBA00023015"/>
    </source>
</evidence>
<dbReference type="GO" id="GO:0003677">
    <property type="term" value="F:DNA binding"/>
    <property type="evidence" value="ECO:0007669"/>
    <property type="project" value="UniProtKB-UniRule"/>
</dbReference>
<sequence length="221" mass="24918">MAQKHLTRDHIVLTAIAFVDQHGLDALTMRRLGDVIGVEAMALYRHVSGREDLLEGMVANLIDNLFEDDLMTETPSSWEDYLQRVANATLPLAREHPEIFPLIATQPSEAPWLRPPLRSLRWVEDFLSTLQRFGFSDENAVSAYKAFTSFLIGGLLLQVHSTGVDHLIGFDGDEASNEESDLSGYPTVIKLSELLGQDHSQREFDDGLDDLIERIRWTLTK</sequence>
<evidence type="ECO:0000313" key="4">
    <source>
        <dbReference type="EMBL" id="AOP52228.1"/>
    </source>
</evidence>
<dbReference type="InterPro" id="IPR004111">
    <property type="entry name" value="Repressor_TetR_C"/>
</dbReference>
<protein>
    <submittedName>
        <fullName evidence="4">Transcriptional regulator, TetR family</fullName>
    </submittedName>
</protein>
<dbReference type="OrthoDB" id="329481at2"/>
<dbReference type="GO" id="GO:0045892">
    <property type="term" value="P:negative regulation of DNA-templated transcription"/>
    <property type="evidence" value="ECO:0007669"/>
    <property type="project" value="InterPro"/>
</dbReference>
<dbReference type="PATRIC" id="fig|1703.10.peg.529"/>
<dbReference type="SUPFAM" id="SSF46689">
    <property type="entry name" value="Homeodomain-like"/>
    <property type="match status" value="1"/>
</dbReference>
<dbReference type="InterPro" id="IPR036271">
    <property type="entry name" value="Tet_transcr_reg_TetR-rel_C_sf"/>
</dbReference>
<dbReference type="Gene3D" id="1.10.357.10">
    <property type="entry name" value="Tetracycline Repressor, domain 2"/>
    <property type="match status" value="1"/>
</dbReference>
<dbReference type="Pfam" id="PF02909">
    <property type="entry name" value="TetR_C_1"/>
    <property type="match status" value="1"/>
</dbReference>
<gene>
    <name evidence="4" type="ORF">BLSMQ_0514</name>
</gene>
<dbReference type="RefSeq" id="WP_069599400.1">
    <property type="nucleotide sequence ID" value="NZ_CP017150.1"/>
</dbReference>
<dbReference type="SUPFAM" id="SSF48498">
    <property type="entry name" value="Tetracyclin repressor-like, C-terminal domain"/>
    <property type="match status" value="1"/>
</dbReference>
<dbReference type="EMBL" id="CP017150">
    <property type="protein sequence ID" value="AOP52228.1"/>
    <property type="molecule type" value="Genomic_DNA"/>
</dbReference>
<dbReference type="KEGG" id="blin:BLSMQ_0514"/>
<evidence type="ECO:0000256" key="2">
    <source>
        <dbReference type="ARBA" id="ARBA00023125"/>
    </source>
</evidence>
<dbReference type="PROSITE" id="PS50977">
    <property type="entry name" value="HTH_TETR_2"/>
    <property type="match status" value="1"/>
</dbReference>
<dbReference type="InterPro" id="IPR009057">
    <property type="entry name" value="Homeodomain-like_sf"/>
</dbReference>
<proteinExistence type="predicted"/>
<dbReference type="AlphaFoldDB" id="A0A1D7W0K5"/>